<dbReference type="AlphaFoldDB" id="A0A4Z0GZX9"/>
<comment type="caution">
    <text evidence="2">The sequence shown here is derived from an EMBL/GenBank/DDBJ whole genome shotgun (WGS) entry which is preliminary data.</text>
</comment>
<protein>
    <recommendedName>
        <fullName evidence="1">Aerobactin siderophore biosynthesis IucA/IucC-like C-terminal domain-containing protein</fullName>
    </recommendedName>
</protein>
<dbReference type="RefSeq" id="WP_135326483.1">
    <property type="nucleotide sequence ID" value="NZ_SRJC01000001.1"/>
</dbReference>
<keyword evidence="3" id="KW-1185">Reference proteome</keyword>
<name>A0A4Z0GZX9_9BACI</name>
<accession>A0A4Z0GZX9</accession>
<dbReference type="GO" id="GO:0003824">
    <property type="term" value="F:catalytic activity"/>
    <property type="evidence" value="ECO:0007669"/>
    <property type="project" value="UniProtKB-ARBA"/>
</dbReference>
<dbReference type="STRING" id="192814.GCA_900166575_00662"/>
<dbReference type="EMBL" id="SRJC01000001">
    <property type="protein sequence ID" value="TGB03772.1"/>
    <property type="molecule type" value="Genomic_DNA"/>
</dbReference>
<gene>
    <name evidence="2" type="ORF">E4663_01840</name>
</gene>
<evidence type="ECO:0000259" key="1">
    <source>
        <dbReference type="Pfam" id="PF06276"/>
    </source>
</evidence>
<proteinExistence type="predicted"/>
<dbReference type="Proteomes" id="UP000297982">
    <property type="component" value="Unassembled WGS sequence"/>
</dbReference>
<evidence type="ECO:0000313" key="3">
    <source>
        <dbReference type="Proteomes" id="UP000297982"/>
    </source>
</evidence>
<evidence type="ECO:0000313" key="2">
    <source>
        <dbReference type="EMBL" id="TGB03772.1"/>
    </source>
</evidence>
<feature type="domain" description="Aerobactin siderophore biosynthesis IucA/IucC-like C-terminal" evidence="1">
    <location>
        <begin position="77"/>
        <end position="138"/>
    </location>
</feature>
<reference evidence="2 3" key="1">
    <citation type="journal article" date="2003" name="Int. J. Syst. Evol. Microbiol.">
        <title>Halobacillus salinus sp. nov., isolated from a salt lake on the coast of the East Sea in Korea.</title>
        <authorList>
            <person name="Yoon J.H."/>
            <person name="Kang K.H."/>
            <person name="Park Y.H."/>
        </authorList>
    </citation>
    <scope>NUCLEOTIDE SEQUENCE [LARGE SCALE GENOMIC DNA]</scope>
    <source>
        <strain evidence="2 3">HSL-3</strain>
    </source>
</reference>
<sequence>MTAMTELLADPNDFLHRQQERIKAPNTKIAASMIVKRYAKVYLDEVMDGLVFASEFPVVSLEACRFTEELNLIVDEAQVRTVDSRREAWRGVFSEHLTPVVDSLHKATRLPLIILWENIAVRMNSYLRKAVQKNPDQAWMVQEVAAELREREGDVFGLERNPLAEYLAPCEALTTQVMRKTCCYYHKLQKEKELPYCLVCPVQ</sequence>
<dbReference type="InterPro" id="IPR022770">
    <property type="entry name" value="IucA/IucC-like_C"/>
</dbReference>
<dbReference type="Pfam" id="PF06276">
    <property type="entry name" value="FhuF"/>
    <property type="match status" value="1"/>
</dbReference>
<organism evidence="2 3">
    <name type="scientific">Halobacillus salinus</name>
    <dbReference type="NCBI Taxonomy" id="192814"/>
    <lineage>
        <taxon>Bacteria</taxon>
        <taxon>Bacillati</taxon>
        <taxon>Bacillota</taxon>
        <taxon>Bacilli</taxon>
        <taxon>Bacillales</taxon>
        <taxon>Bacillaceae</taxon>
        <taxon>Halobacillus</taxon>
    </lineage>
</organism>